<comment type="catalytic activity">
    <reaction evidence="5">
        <text>alpha-D-glucose = beta-D-glucose</text>
        <dbReference type="Rhea" id="RHEA:10264"/>
        <dbReference type="ChEBI" id="CHEBI:15903"/>
        <dbReference type="ChEBI" id="CHEBI:17925"/>
        <dbReference type="EC" id="5.1.3.3"/>
    </reaction>
</comment>
<keyword evidence="10" id="KW-1185">Reference proteome</keyword>
<dbReference type="PANTHER" id="PTHR10091:SF0">
    <property type="entry name" value="GALACTOSE MUTAROTASE"/>
    <property type="match status" value="1"/>
</dbReference>
<feature type="binding site" evidence="8">
    <location>
        <begin position="78"/>
        <end position="79"/>
    </location>
    <ligand>
        <name>beta-D-galactose</name>
        <dbReference type="ChEBI" id="CHEBI:27667"/>
    </ligand>
</feature>
<feature type="active site" description="Proton donor" evidence="6">
    <location>
        <position position="173"/>
    </location>
</feature>
<evidence type="ECO:0000256" key="1">
    <source>
        <dbReference type="ARBA" id="ARBA00005028"/>
    </source>
</evidence>
<dbReference type="InterPro" id="IPR008183">
    <property type="entry name" value="Aldose_1/G6P_1-epimerase"/>
</dbReference>
<dbReference type="Pfam" id="PF01263">
    <property type="entry name" value="Aldose_epim"/>
    <property type="match status" value="1"/>
</dbReference>
<dbReference type="InterPro" id="IPR014718">
    <property type="entry name" value="GH-type_carb-bd"/>
</dbReference>
<evidence type="ECO:0000313" key="9">
    <source>
        <dbReference type="EMBL" id="KXL52445.1"/>
    </source>
</evidence>
<keyword evidence="3 5" id="KW-0413">Isomerase</keyword>
<feature type="binding site" evidence="8">
    <location>
        <begin position="173"/>
        <end position="175"/>
    </location>
    <ligand>
        <name>beta-D-galactose</name>
        <dbReference type="ChEBI" id="CHEBI:27667"/>
    </ligand>
</feature>
<dbReference type="UniPathway" id="UPA00242"/>
<accession>A0A136WD57</accession>
<dbReference type="GO" id="GO:0004034">
    <property type="term" value="F:aldose 1-epimerase activity"/>
    <property type="evidence" value="ECO:0007669"/>
    <property type="project" value="UniProtKB-EC"/>
</dbReference>
<dbReference type="GO" id="GO:0005737">
    <property type="term" value="C:cytoplasm"/>
    <property type="evidence" value="ECO:0007669"/>
    <property type="project" value="TreeGrafter"/>
</dbReference>
<dbReference type="PATRIC" id="fig|36847.3.peg.2509"/>
<protein>
    <recommendedName>
        <fullName evidence="5">Aldose 1-epimerase</fullName>
        <ecNumber evidence="5">5.1.3.3</ecNumber>
    </recommendedName>
</protein>
<dbReference type="EC" id="5.1.3.3" evidence="5"/>
<dbReference type="Gene3D" id="2.70.98.10">
    <property type="match status" value="1"/>
</dbReference>
<dbReference type="STRING" id="36847.CLNEO_21410"/>
<dbReference type="InterPro" id="IPR015443">
    <property type="entry name" value="Aldose_1-epimerase"/>
</dbReference>
<comment type="pathway">
    <text evidence="1 5">Carbohydrate metabolism; hexose metabolism.</text>
</comment>
<dbReference type="NCBIfam" id="NF008277">
    <property type="entry name" value="PRK11055.1"/>
    <property type="match status" value="1"/>
</dbReference>
<organism evidence="9 10">
    <name type="scientific">Anaerotignum neopropionicum</name>
    <dbReference type="NCBI Taxonomy" id="36847"/>
    <lineage>
        <taxon>Bacteria</taxon>
        <taxon>Bacillati</taxon>
        <taxon>Bacillota</taxon>
        <taxon>Clostridia</taxon>
        <taxon>Lachnospirales</taxon>
        <taxon>Anaerotignaceae</taxon>
        <taxon>Anaerotignum</taxon>
    </lineage>
</organism>
<feature type="active site" description="Proton acceptor" evidence="6">
    <location>
        <position position="292"/>
    </location>
</feature>
<dbReference type="InterPro" id="IPR047215">
    <property type="entry name" value="Galactose_mutarotase-like"/>
</dbReference>
<dbReference type="Proteomes" id="UP000070539">
    <property type="component" value="Unassembled WGS sequence"/>
</dbReference>
<dbReference type="InterPro" id="IPR011013">
    <property type="entry name" value="Gal_mutarotase_sf_dom"/>
</dbReference>
<reference evidence="9 10" key="1">
    <citation type="submission" date="2016-01" db="EMBL/GenBank/DDBJ databases">
        <title>Genome sequence of Clostridium neopropionicum X4, DSM-3847.</title>
        <authorList>
            <person name="Poehlein A."/>
            <person name="Beck M.H."/>
            <person name="Bengelsdorf F.R."/>
            <person name="Daniel R."/>
            <person name="Duerre P."/>
        </authorList>
    </citation>
    <scope>NUCLEOTIDE SEQUENCE [LARGE SCALE GENOMIC DNA]</scope>
    <source>
        <strain evidence="9 10">DSM-3847</strain>
    </source>
</reference>
<dbReference type="SUPFAM" id="SSF74650">
    <property type="entry name" value="Galactose mutarotase-like"/>
    <property type="match status" value="1"/>
</dbReference>
<evidence type="ECO:0000256" key="8">
    <source>
        <dbReference type="PIRSR" id="PIRSR005096-3"/>
    </source>
</evidence>
<dbReference type="CDD" id="cd09019">
    <property type="entry name" value="galactose_mutarotase_like"/>
    <property type="match status" value="1"/>
</dbReference>
<dbReference type="RefSeq" id="WP_201032905.1">
    <property type="nucleotide sequence ID" value="NZ_LRVM01000007.1"/>
</dbReference>
<evidence type="ECO:0000256" key="7">
    <source>
        <dbReference type="PIRSR" id="PIRSR005096-2"/>
    </source>
</evidence>
<dbReference type="GO" id="GO:0006006">
    <property type="term" value="P:glucose metabolic process"/>
    <property type="evidence" value="ECO:0007669"/>
    <property type="project" value="TreeGrafter"/>
</dbReference>
<dbReference type="GO" id="GO:0030246">
    <property type="term" value="F:carbohydrate binding"/>
    <property type="evidence" value="ECO:0007669"/>
    <property type="project" value="InterPro"/>
</dbReference>
<proteinExistence type="inferred from homology"/>
<evidence type="ECO:0000313" key="10">
    <source>
        <dbReference type="Proteomes" id="UP000070539"/>
    </source>
</evidence>
<dbReference type="GO" id="GO:0033499">
    <property type="term" value="P:galactose catabolic process via UDP-galactose, Leloir pathway"/>
    <property type="evidence" value="ECO:0007669"/>
    <property type="project" value="TreeGrafter"/>
</dbReference>
<name>A0A136WD57_9FIRM</name>
<dbReference type="PANTHER" id="PTHR10091">
    <property type="entry name" value="ALDOSE-1-EPIMERASE"/>
    <property type="match status" value="1"/>
</dbReference>
<comment type="caution">
    <text evidence="9">The sequence shown here is derived from an EMBL/GenBank/DDBJ whole genome shotgun (WGS) entry which is preliminary data.</text>
</comment>
<evidence type="ECO:0000256" key="2">
    <source>
        <dbReference type="ARBA" id="ARBA00006206"/>
    </source>
</evidence>
<evidence type="ECO:0000256" key="3">
    <source>
        <dbReference type="ARBA" id="ARBA00023235"/>
    </source>
</evidence>
<gene>
    <name evidence="9" type="primary">mro</name>
    <name evidence="9" type="ORF">CLNEO_21410</name>
</gene>
<sequence>MMKQTEWGMLPDGKKVSLYTIKCNGTTLTASNYGCIITSLIVPDRHGNEGNIVLGYDSFEEYCKDDAYLGAAIGRYANRIGGAAFLLNGMGYHLTANEGKNTLHGGEGFHKRLWEVDTDEHSIIFRRISPDGEDGFPGNLTVSVEYAIQADGGLAITYEAETTRDTVLCLTNHSYFNLNGGGNIADHQLRIAAEHYTPVDKSNIPTGEILSVDGTEFDFRTLRPIGVYPFDHNFVLNKTQGIMVELYAPKSGRRIALTTDMPGMQLYTGCCLTPRKGRDGEQYGSGMSVCLETQHFPDSPNKPRFPSPLLRAGERFQSHTVFVFDVVEN</sequence>
<evidence type="ECO:0000256" key="5">
    <source>
        <dbReference type="PIRNR" id="PIRNR005096"/>
    </source>
</evidence>
<dbReference type="AlphaFoldDB" id="A0A136WD57"/>
<keyword evidence="4 5" id="KW-0119">Carbohydrate metabolism</keyword>
<dbReference type="PIRSF" id="PIRSF005096">
    <property type="entry name" value="GALM"/>
    <property type="match status" value="1"/>
</dbReference>
<comment type="similarity">
    <text evidence="2 5">Belongs to the aldose epimerase family.</text>
</comment>
<dbReference type="EMBL" id="LRVM01000007">
    <property type="protein sequence ID" value="KXL52445.1"/>
    <property type="molecule type" value="Genomic_DNA"/>
</dbReference>
<feature type="binding site" evidence="7">
    <location>
        <position position="231"/>
    </location>
    <ligand>
        <name>beta-D-galactose</name>
        <dbReference type="ChEBI" id="CHEBI:27667"/>
    </ligand>
</feature>
<evidence type="ECO:0000256" key="4">
    <source>
        <dbReference type="ARBA" id="ARBA00023277"/>
    </source>
</evidence>
<evidence type="ECO:0000256" key="6">
    <source>
        <dbReference type="PIRSR" id="PIRSR005096-1"/>
    </source>
</evidence>